<feature type="repeat" description="ANK" evidence="1">
    <location>
        <begin position="125"/>
        <end position="157"/>
    </location>
</feature>
<dbReference type="PROSITE" id="PS50297">
    <property type="entry name" value="ANK_REP_REGION"/>
    <property type="match status" value="1"/>
</dbReference>
<dbReference type="InParanoid" id="C5KPR9"/>
<evidence type="ECO:0000313" key="3">
    <source>
        <dbReference type="Proteomes" id="UP000007800"/>
    </source>
</evidence>
<evidence type="ECO:0000256" key="1">
    <source>
        <dbReference type="PROSITE-ProRule" id="PRU00023"/>
    </source>
</evidence>
<proteinExistence type="predicted"/>
<reference evidence="2 3" key="1">
    <citation type="submission" date="2008-07" db="EMBL/GenBank/DDBJ databases">
        <authorList>
            <person name="El-Sayed N."/>
            <person name="Caler E."/>
            <person name="Inman J."/>
            <person name="Amedeo P."/>
            <person name="Hass B."/>
            <person name="Wortman J."/>
        </authorList>
    </citation>
    <scope>NUCLEOTIDE SEQUENCE [LARGE SCALE GENOMIC DNA]</scope>
    <source>
        <strain evidence="3">ATCC 50983 / TXsc</strain>
    </source>
</reference>
<dbReference type="Proteomes" id="UP000007800">
    <property type="component" value="Unassembled WGS sequence"/>
</dbReference>
<dbReference type="RefSeq" id="XP_002781671.1">
    <property type="nucleotide sequence ID" value="XM_002781625.1"/>
</dbReference>
<accession>C5KPR9</accession>
<dbReference type="InterPro" id="IPR002110">
    <property type="entry name" value="Ankyrin_rpt"/>
</dbReference>
<dbReference type="AlphaFoldDB" id="C5KPR9"/>
<sequence length="182" mass="20754">MYRCGGTQPASVLYYIAPSAMDYCPHTELCDCTCHCPCACHDSDTRLRGPIDLTDKPLIECIRGGYPLWWLKTAVTVGKWKELNWQEPDSLNTALHVACQPPYYDYSLVEHLLRYGACPDITNAKAETPLHIAAGSNNLPCARLLYIHGSRLDLMDYKHRLPEDRTRDERTVNMLNVWKLLN</sequence>
<keyword evidence="3" id="KW-1185">Reference proteome</keyword>
<dbReference type="Pfam" id="PF12796">
    <property type="entry name" value="Ank_2"/>
    <property type="match status" value="1"/>
</dbReference>
<dbReference type="OMA" id="CPHTELC"/>
<dbReference type="EMBL" id="GG675180">
    <property type="protein sequence ID" value="EER13466.1"/>
    <property type="molecule type" value="Genomic_DNA"/>
</dbReference>
<gene>
    <name evidence="2" type="ORF">Pmar_PMAR000052</name>
</gene>
<dbReference type="OrthoDB" id="430823at2759"/>
<evidence type="ECO:0000313" key="2">
    <source>
        <dbReference type="EMBL" id="EER13466.1"/>
    </source>
</evidence>
<protein>
    <submittedName>
        <fullName evidence="2">Uncharacterized protein</fullName>
    </submittedName>
</protein>
<dbReference type="SUPFAM" id="SSF48403">
    <property type="entry name" value="Ankyrin repeat"/>
    <property type="match status" value="1"/>
</dbReference>
<keyword evidence="1" id="KW-0040">ANK repeat</keyword>
<name>C5KPR9_PERM5</name>
<dbReference type="GeneID" id="9041978"/>
<dbReference type="Gene3D" id="1.25.40.20">
    <property type="entry name" value="Ankyrin repeat-containing domain"/>
    <property type="match status" value="1"/>
</dbReference>
<dbReference type="SMART" id="SM00248">
    <property type="entry name" value="ANK"/>
    <property type="match status" value="2"/>
</dbReference>
<organism evidence="3">
    <name type="scientific">Perkinsus marinus (strain ATCC 50983 / TXsc)</name>
    <dbReference type="NCBI Taxonomy" id="423536"/>
    <lineage>
        <taxon>Eukaryota</taxon>
        <taxon>Sar</taxon>
        <taxon>Alveolata</taxon>
        <taxon>Perkinsozoa</taxon>
        <taxon>Perkinsea</taxon>
        <taxon>Perkinsida</taxon>
        <taxon>Perkinsidae</taxon>
        <taxon>Perkinsus</taxon>
    </lineage>
</organism>
<dbReference type="InterPro" id="IPR036770">
    <property type="entry name" value="Ankyrin_rpt-contain_sf"/>
</dbReference>
<feature type="repeat" description="ANK" evidence="1">
    <location>
        <begin position="90"/>
        <end position="124"/>
    </location>
</feature>
<dbReference type="PROSITE" id="PS50088">
    <property type="entry name" value="ANK_REPEAT"/>
    <property type="match status" value="2"/>
</dbReference>